<dbReference type="SUPFAM" id="SSF53613">
    <property type="entry name" value="Ribokinase-like"/>
    <property type="match status" value="1"/>
</dbReference>
<evidence type="ECO:0000256" key="1">
    <source>
        <dbReference type="ARBA" id="ARBA00022741"/>
    </source>
</evidence>
<comment type="caution">
    <text evidence="7">The sequence shown here is derived from an EMBL/GenBank/DDBJ whole genome shotgun (WGS) entry which is preliminary data.</text>
</comment>
<dbReference type="Pfam" id="PF01256">
    <property type="entry name" value="Carb_kinase"/>
    <property type="match status" value="1"/>
</dbReference>
<feature type="domain" description="YjeF C-terminal" evidence="6">
    <location>
        <begin position="66"/>
        <end position="194"/>
    </location>
</feature>
<dbReference type="Gene3D" id="3.40.1190.20">
    <property type="match status" value="1"/>
</dbReference>
<name>A0A699ZMP1_HAELA</name>
<gene>
    <name evidence="7" type="ORF">HaLaN_19883</name>
</gene>
<sequence length="194" mass="20845">MAHGTFRQRDLVGPDFLNYKGVSTGTSLRHNPVQHFRPPHIAASVSAGVVRAMQSAGPDSTQAHGLLEMFKRAVPKLDGSNYKGQHGKVGVVGGSNTYTGAPFFAAMAAHKVGADMTFTLTHPAAVPTIRGYSPDMMVSSMLPWSPMQEGSFDMEKWLKRLTVVVVGPGLDISSDPEMLLATEHLLKWVMGRGG</sequence>
<keyword evidence="2" id="KW-0067">ATP-binding</keyword>
<keyword evidence="8" id="KW-1185">Reference proteome</keyword>
<organism evidence="7 8">
    <name type="scientific">Haematococcus lacustris</name>
    <name type="common">Green alga</name>
    <name type="synonym">Haematococcus pluvialis</name>
    <dbReference type="NCBI Taxonomy" id="44745"/>
    <lineage>
        <taxon>Eukaryota</taxon>
        <taxon>Viridiplantae</taxon>
        <taxon>Chlorophyta</taxon>
        <taxon>core chlorophytes</taxon>
        <taxon>Chlorophyceae</taxon>
        <taxon>CS clade</taxon>
        <taxon>Chlamydomonadales</taxon>
        <taxon>Haematococcaceae</taxon>
        <taxon>Haematococcus</taxon>
    </lineage>
</organism>
<dbReference type="GO" id="GO:0110051">
    <property type="term" value="P:metabolite repair"/>
    <property type="evidence" value="ECO:0007669"/>
    <property type="project" value="TreeGrafter"/>
</dbReference>
<dbReference type="PROSITE" id="PS51383">
    <property type="entry name" value="YJEF_C_3"/>
    <property type="match status" value="1"/>
</dbReference>
<dbReference type="Proteomes" id="UP000485058">
    <property type="component" value="Unassembled WGS sequence"/>
</dbReference>
<dbReference type="EMBL" id="BLLF01002035">
    <property type="protein sequence ID" value="GFH22420.1"/>
    <property type="molecule type" value="Genomic_DNA"/>
</dbReference>
<keyword evidence="4" id="KW-0520">NAD</keyword>
<evidence type="ECO:0000313" key="7">
    <source>
        <dbReference type="EMBL" id="GFH22420.1"/>
    </source>
</evidence>
<keyword evidence="5" id="KW-0456">Lyase</keyword>
<evidence type="ECO:0000259" key="6">
    <source>
        <dbReference type="PROSITE" id="PS51383"/>
    </source>
</evidence>
<dbReference type="InterPro" id="IPR029056">
    <property type="entry name" value="Ribokinase-like"/>
</dbReference>
<evidence type="ECO:0000313" key="8">
    <source>
        <dbReference type="Proteomes" id="UP000485058"/>
    </source>
</evidence>
<accession>A0A699ZMP1</accession>
<evidence type="ECO:0000256" key="3">
    <source>
        <dbReference type="ARBA" id="ARBA00022857"/>
    </source>
</evidence>
<keyword evidence="3" id="KW-0521">NADP</keyword>
<keyword evidence="1" id="KW-0547">Nucleotide-binding</keyword>
<evidence type="ECO:0000256" key="5">
    <source>
        <dbReference type="ARBA" id="ARBA00023239"/>
    </source>
</evidence>
<dbReference type="PANTHER" id="PTHR12592:SF0">
    <property type="entry name" value="ATP-DEPENDENT (S)-NAD(P)H-HYDRATE DEHYDRATASE"/>
    <property type="match status" value="1"/>
</dbReference>
<proteinExistence type="predicted"/>
<dbReference type="AlphaFoldDB" id="A0A699ZMP1"/>
<dbReference type="GO" id="GO:0005524">
    <property type="term" value="F:ATP binding"/>
    <property type="evidence" value="ECO:0007669"/>
    <property type="project" value="UniProtKB-KW"/>
</dbReference>
<protein>
    <submittedName>
        <fullName evidence="7">ATP-dependent NAD(P)HX dehydratase</fullName>
    </submittedName>
</protein>
<evidence type="ECO:0000256" key="2">
    <source>
        <dbReference type="ARBA" id="ARBA00022840"/>
    </source>
</evidence>
<dbReference type="PANTHER" id="PTHR12592">
    <property type="entry name" value="ATP-DEPENDENT (S)-NAD(P)H-HYDRATE DEHYDRATASE FAMILY MEMBER"/>
    <property type="match status" value="1"/>
</dbReference>
<evidence type="ECO:0000256" key="4">
    <source>
        <dbReference type="ARBA" id="ARBA00023027"/>
    </source>
</evidence>
<dbReference type="InterPro" id="IPR000631">
    <property type="entry name" value="CARKD"/>
</dbReference>
<reference evidence="7 8" key="1">
    <citation type="submission" date="2020-02" db="EMBL/GenBank/DDBJ databases">
        <title>Draft genome sequence of Haematococcus lacustris strain NIES-144.</title>
        <authorList>
            <person name="Morimoto D."/>
            <person name="Nakagawa S."/>
            <person name="Yoshida T."/>
            <person name="Sawayama S."/>
        </authorList>
    </citation>
    <scope>NUCLEOTIDE SEQUENCE [LARGE SCALE GENOMIC DNA]</scope>
    <source>
        <strain evidence="7 8">NIES-144</strain>
    </source>
</reference>
<dbReference type="GO" id="GO:0047453">
    <property type="term" value="F:ATP-dependent NAD(P)H-hydrate dehydratase activity"/>
    <property type="evidence" value="ECO:0007669"/>
    <property type="project" value="TreeGrafter"/>
</dbReference>